<dbReference type="EMBL" id="DXGE01000024">
    <property type="protein sequence ID" value="HIW85900.1"/>
    <property type="molecule type" value="Genomic_DNA"/>
</dbReference>
<evidence type="ECO:0000256" key="2">
    <source>
        <dbReference type="ARBA" id="ARBA00002147"/>
    </source>
</evidence>
<dbReference type="GO" id="GO:0019262">
    <property type="term" value="P:N-acetylneuraminate catabolic process"/>
    <property type="evidence" value="ECO:0007669"/>
    <property type="project" value="UniProtKB-UniRule"/>
</dbReference>
<dbReference type="CDD" id="cd04729">
    <property type="entry name" value="NanE"/>
    <property type="match status" value="1"/>
</dbReference>
<dbReference type="GO" id="GO:0005975">
    <property type="term" value="P:carbohydrate metabolic process"/>
    <property type="evidence" value="ECO:0007669"/>
    <property type="project" value="UniProtKB-UniRule"/>
</dbReference>
<gene>
    <name evidence="7" type="primary">nanE</name>
    <name evidence="8" type="ORF">IAA48_05335</name>
</gene>
<organism evidence="8 9">
    <name type="scientific">Candidatus Eubacterium faecipullorum</name>
    <dbReference type="NCBI Taxonomy" id="2838571"/>
    <lineage>
        <taxon>Bacteria</taxon>
        <taxon>Bacillati</taxon>
        <taxon>Bacillota</taxon>
        <taxon>Clostridia</taxon>
        <taxon>Eubacteriales</taxon>
        <taxon>Eubacteriaceae</taxon>
        <taxon>Eubacterium</taxon>
    </lineage>
</organism>
<dbReference type="PANTHER" id="PTHR36204:SF1">
    <property type="entry name" value="N-ACETYLMANNOSAMINE-6-PHOSPHATE 2-EPIMERASE-RELATED"/>
    <property type="match status" value="1"/>
</dbReference>
<comment type="caution">
    <text evidence="8">The sequence shown here is derived from an EMBL/GenBank/DDBJ whole genome shotgun (WGS) entry which is preliminary data.</text>
</comment>
<comment type="function">
    <text evidence="2 7">Converts N-acetylmannosamine-6-phosphate (ManNAc-6-P) to N-acetylglucosamine-6-phosphate (GlcNAc-6-P).</text>
</comment>
<dbReference type="SUPFAM" id="SSF51366">
    <property type="entry name" value="Ribulose-phoshate binding barrel"/>
    <property type="match status" value="1"/>
</dbReference>
<dbReference type="GO" id="GO:0005829">
    <property type="term" value="C:cytosol"/>
    <property type="evidence" value="ECO:0007669"/>
    <property type="project" value="TreeGrafter"/>
</dbReference>
<evidence type="ECO:0000256" key="3">
    <source>
        <dbReference type="ARBA" id="ARBA00005081"/>
    </source>
</evidence>
<evidence type="ECO:0000256" key="7">
    <source>
        <dbReference type="HAMAP-Rule" id="MF_01235"/>
    </source>
</evidence>
<reference evidence="8" key="1">
    <citation type="journal article" date="2021" name="PeerJ">
        <title>Extensive microbial diversity within the chicken gut microbiome revealed by metagenomics and culture.</title>
        <authorList>
            <person name="Gilroy R."/>
            <person name="Ravi A."/>
            <person name="Getino M."/>
            <person name="Pursley I."/>
            <person name="Horton D.L."/>
            <person name="Alikhan N.F."/>
            <person name="Baker D."/>
            <person name="Gharbi K."/>
            <person name="Hall N."/>
            <person name="Watson M."/>
            <person name="Adriaenssens E.M."/>
            <person name="Foster-Nyarko E."/>
            <person name="Jarju S."/>
            <person name="Secka A."/>
            <person name="Antonio M."/>
            <person name="Oren A."/>
            <person name="Chaudhuri R.R."/>
            <person name="La Ragione R."/>
            <person name="Hildebrand F."/>
            <person name="Pallen M.J."/>
        </authorList>
    </citation>
    <scope>NUCLEOTIDE SEQUENCE</scope>
    <source>
        <strain evidence="8">421</strain>
    </source>
</reference>
<dbReference type="GO" id="GO:0047465">
    <property type="term" value="F:N-acylglucosamine-6-phosphate 2-epimerase activity"/>
    <property type="evidence" value="ECO:0007669"/>
    <property type="project" value="UniProtKB-EC"/>
</dbReference>
<comment type="similarity">
    <text evidence="4 7">Belongs to the NanE family.</text>
</comment>
<protein>
    <recommendedName>
        <fullName evidence="7">Putative N-acetylmannosamine-6-phosphate 2-epimerase</fullName>
        <ecNumber evidence="7">5.1.3.9</ecNumber>
    </recommendedName>
    <alternativeName>
        <fullName evidence="7">ManNAc-6-P epimerase</fullName>
    </alternativeName>
</protein>
<dbReference type="Gene3D" id="3.20.20.70">
    <property type="entry name" value="Aldolase class I"/>
    <property type="match status" value="1"/>
</dbReference>
<dbReference type="GO" id="GO:0006053">
    <property type="term" value="P:N-acetylmannosamine catabolic process"/>
    <property type="evidence" value="ECO:0007669"/>
    <property type="project" value="TreeGrafter"/>
</dbReference>
<keyword evidence="5 7" id="KW-0413">Isomerase</keyword>
<evidence type="ECO:0000256" key="1">
    <source>
        <dbReference type="ARBA" id="ARBA00000056"/>
    </source>
</evidence>
<evidence type="ECO:0000256" key="5">
    <source>
        <dbReference type="ARBA" id="ARBA00023235"/>
    </source>
</evidence>
<name>A0A9D1RED3_9FIRM</name>
<dbReference type="InterPro" id="IPR011060">
    <property type="entry name" value="RibuloseP-bd_barrel"/>
</dbReference>
<dbReference type="AlphaFoldDB" id="A0A9D1RED3"/>
<dbReference type="HAMAP" id="MF_01235">
    <property type="entry name" value="ManNAc6P_epimer"/>
    <property type="match status" value="1"/>
</dbReference>
<proteinExistence type="inferred from homology"/>
<reference evidence="8" key="2">
    <citation type="submission" date="2021-04" db="EMBL/GenBank/DDBJ databases">
        <authorList>
            <person name="Gilroy R."/>
        </authorList>
    </citation>
    <scope>NUCLEOTIDE SEQUENCE</scope>
    <source>
        <strain evidence="8">421</strain>
    </source>
</reference>
<dbReference type="InterPro" id="IPR007260">
    <property type="entry name" value="NanE"/>
</dbReference>
<dbReference type="Proteomes" id="UP000824205">
    <property type="component" value="Unassembled WGS sequence"/>
</dbReference>
<dbReference type="PANTHER" id="PTHR36204">
    <property type="entry name" value="N-ACETYLMANNOSAMINE-6-PHOSPHATE 2-EPIMERASE-RELATED"/>
    <property type="match status" value="1"/>
</dbReference>
<evidence type="ECO:0000256" key="6">
    <source>
        <dbReference type="ARBA" id="ARBA00023277"/>
    </source>
</evidence>
<evidence type="ECO:0000313" key="9">
    <source>
        <dbReference type="Proteomes" id="UP000824205"/>
    </source>
</evidence>
<dbReference type="InterPro" id="IPR013785">
    <property type="entry name" value="Aldolase_TIM"/>
</dbReference>
<dbReference type="EC" id="5.1.3.9" evidence="7"/>
<accession>A0A9D1RED3</accession>
<keyword evidence="6 7" id="KW-0119">Carbohydrate metabolism</keyword>
<comment type="catalytic activity">
    <reaction evidence="1 7">
        <text>an N-acyl-D-glucosamine 6-phosphate = an N-acyl-D-mannosamine 6-phosphate</text>
        <dbReference type="Rhea" id="RHEA:23932"/>
        <dbReference type="ChEBI" id="CHEBI:57599"/>
        <dbReference type="ChEBI" id="CHEBI:57666"/>
        <dbReference type="EC" id="5.1.3.9"/>
    </reaction>
</comment>
<dbReference type="NCBIfam" id="NF002231">
    <property type="entry name" value="PRK01130.1"/>
    <property type="match status" value="1"/>
</dbReference>
<evidence type="ECO:0000256" key="4">
    <source>
        <dbReference type="ARBA" id="ARBA00007439"/>
    </source>
</evidence>
<dbReference type="Pfam" id="PF04131">
    <property type="entry name" value="NanE"/>
    <property type="match status" value="1"/>
</dbReference>
<sequence>MTANLKRGLIVSCQAVQGEPLYGLHMMGHFARAAVLGGAVGIRANYVSDIKEIKEQVNVPVIGIIKAEYAGSDVYITPTLKEVKELLGSGCEVIALDATKRERPGGEKLADLVNYIRENAPQVEIMADCSDFEEAKAADEMGFDYVGTTMRSYTSYTAGVSIPDYDMLKRMTGELSAKVIAEGGIWETAQLQKVLECDPYAVVIGSAITRPMDITKRFESVFEKNNFYNKQEK</sequence>
<evidence type="ECO:0000313" key="8">
    <source>
        <dbReference type="EMBL" id="HIW85900.1"/>
    </source>
</evidence>
<comment type="pathway">
    <text evidence="3 7">Amino-sugar metabolism; N-acetylneuraminate degradation; D-fructose 6-phosphate from N-acetylneuraminate: step 3/5.</text>
</comment>